<dbReference type="Pfam" id="PF01411">
    <property type="entry name" value="tRNA-synt_2c"/>
    <property type="match status" value="1"/>
</dbReference>
<comment type="catalytic activity">
    <reaction evidence="13 14">
        <text>tRNA(Ala) + L-alanine + ATP = L-alanyl-tRNA(Ala) + AMP + diphosphate</text>
        <dbReference type="Rhea" id="RHEA:12540"/>
        <dbReference type="Rhea" id="RHEA-COMP:9657"/>
        <dbReference type="Rhea" id="RHEA-COMP:9923"/>
        <dbReference type="ChEBI" id="CHEBI:30616"/>
        <dbReference type="ChEBI" id="CHEBI:33019"/>
        <dbReference type="ChEBI" id="CHEBI:57972"/>
        <dbReference type="ChEBI" id="CHEBI:78442"/>
        <dbReference type="ChEBI" id="CHEBI:78497"/>
        <dbReference type="ChEBI" id="CHEBI:456215"/>
        <dbReference type="EC" id="6.1.1.7"/>
    </reaction>
</comment>
<dbReference type="FunFam" id="3.10.310.40:FF:000001">
    <property type="entry name" value="Alanine--tRNA ligase"/>
    <property type="match status" value="1"/>
</dbReference>
<evidence type="ECO:0000313" key="16">
    <source>
        <dbReference type="EMBL" id="ACV09007.1"/>
    </source>
</evidence>
<dbReference type="InterPro" id="IPR045864">
    <property type="entry name" value="aa-tRNA-synth_II/BPL/LPL"/>
</dbReference>
<evidence type="ECO:0000256" key="7">
    <source>
        <dbReference type="ARBA" id="ARBA00022833"/>
    </source>
</evidence>
<dbReference type="Pfam" id="PF07973">
    <property type="entry name" value="tRNA_SAD"/>
    <property type="match status" value="1"/>
</dbReference>
<dbReference type="InterPro" id="IPR018165">
    <property type="entry name" value="Ala-tRNA-synth_IIc_core"/>
</dbReference>
<keyword evidence="6 14" id="KW-0547">Nucleotide-binding</keyword>
<dbReference type="HAMAP" id="MF_00036_B">
    <property type="entry name" value="Ala_tRNA_synth_B"/>
    <property type="match status" value="1"/>
</dbReference>
<organism evidence="16 17">
    <name type="scientific">Jonesia denitrificans (strain ATCC 14870 / DSM 20603 / BCRC 15368 / CIP 55.134 / JCM 11481 / NBRC 15587 / NCTC 10816 / Prevot 55134)</name>
    <name type="common">Listeria denitrificans</name>
    <dbReference type="NCBI Taxonomy" id="471856"/>
    <lineage>
        <taxon>Bacteria</taxon>
        <taxon>Bacillati</taxon>
        <taxon>Actinomycetota</taxon>
        <taxon>Actinomycetes</taxon>
        <taxon>Micrococcales</taxon>
        <taxon>Jonesiaceae</taxon>
        <taxon>Jonesia</taxon>
    </lineage>
</organism>
<feature type="binding site" evidence="14">
    <location>
        <position position="679"/>
    </location>
    <ligand>
        <name>Zn(2+)</name>
        <dbReference type="ChEBI" id="CHEBI:29105"/>
    </ligand>
</feature>
<comment type="subcellular location">
    <subcellularLocation>
        <location evidence="1 14">Cytoplasm</location>
    </subcellularLocation>
</comment>
<keyword evidence="10 14" id="KW-0648">Protein biosynthesis</keyword>
<feature type="binding site" evidence="14">
    <location>
        <position position="683"/>
    </location>
    <ligand>
        <name>Zn(2+)</name>
        <dbReference type="ChEBI" id="CHEBI:29105"/>
    </ligand>
</feature>
<evidence type="ECO:0000256" key="11">
    <source>
        <dbReference type="ARBA" id="ARBA00023146"/>
    </source>
</evidence>
<dbReference type="PANTHER" id="PTHR11777">
    <property type="entry name" value="ALANYL-TRNA SYNTHETASE"/>
    <property type="match status" value="1"/>
</dbReference>
<dbReference type="Gene3D" id="3.30.54.20">
    <property type="match status" value="1"/>
</dbReference>
<dbReference type="GO" id="GO:0002161">
    <property type="term" value="F:aminoacyl-tRNA deacylase activity"/>
    <property type="evidence" value="ECO:0007669"/>
    <property type="project" value="TreeGrafter"/>
</dbReference>
<dbReference type="FunFam" id="3.30.980.10:FF:000004">
    <property type="entry name" value="Alanine--tRNA ligase, cytoplasmic"/>
    <property type="match status" value="1"/>
</dbReference>
<evidence type="ECO:0000256" key="9">
    <source>
        <dbReference type="ARBA" id="ARBA00022884"/>
    </source>
</evidence>
<comment type="domain">
    <text evidence="14">Consists of three domains; the N-terminal catalytic domain, the editing domain and the C-terminal C-Ala domain. The editing domain removes incorrectly charged amino acids, while the C-Ala domain, along with tRNA(Ala), serves as a bridge to cooperatively bring together the editing and aminoacylation centers thus stimulating deacylation of misacylated tRNAs.</text>
</comment>
<dbReference type="Gene3D" id="3.10.310.40">
    <property type="match status" value="1"/>
</dbReference>
<dbReference type="PRINTS" id="PR00980">
    <property type="entry name" value="TRNASYNTHALA"/>
</dbReference>
<evidence type="ECO:0000259" key="15">
    <source>
        <dbReference type="PROSITE" id="PS50860"/>
    </source>
</evidence>
<comment type="cofactor">
    <cofactor evidence="14">
        <name>Zn(2+)</name>
        <dbReference type="ChEBI" id="CHEBI:29105"/>
    </cofactor>
    <text evidence="14">Binds 1 zinc ion per subunit.</text>
</comment>
<dbReference type="SUPFAM" id="SSF55681">
    <property type="entry name" value="Class II aaRS and biotin synthetases"/>
    <property type="match status" value="1"/>
</dbReference>
<reference evidence="16 17" key="1">
    <citation type="journal article" date="2009" name="Stand. Genomic Sci.">
        <title>Complete genome sequence of Jonesia denitrificans type strain (Prevot 55134).</title>
        <authorList>
            <person name="Pukall R."/>
            <person name="Gehrich-Schroter G."/>
            <person name="Lapidus A."/>
            <person name="Nolan M."/>
            <person name="Glavina Del Rio T."/>
            <person name="Lucas S."/>
            <person name="Chen F."/>
            <person name="Tice H."/>
            <person name="Pitluck S."/>
            <person name="Cheng J.F."/>
            <person name="Copeland A."/>
            <person name="Saunders E."/>
            <person name="Brettin T."/>
            <person name="Detter J.C."/>
            <person name="Bruce D."/>
            <person name="Goodwin L."/>
            <person name="Pati A."/>
            <person name="Ivanova N."/>
            <person name="Mavromatis K."/>
            <person name="Ovchinnikova G."/>
            <person name="Chen A."/>
            <person name="Palaniappan K."/>
            <person name="Land M."/>
            <person name="Hauser L."/>
            <person name="Chang Y.J."/>
            <person name="Jeffries C.D."/>
            <person name="Chain P."/>
            <person name="Goker M."/>
            <person name="Bristow J."/>
            <person name="Eisen J.A."/>
            <person name="Markowitz V."/>
            <person name="Hugenholtz P."/>
            <person name="Kyrpides N.C."/>
            <person name="Klenk H.P."/>
            <person name="Han C."/>
        </authorList>
    </citation>
    <scope>NUCLEOTIDE SEQUENCE [LARGE SCALE GENOMIC DNA]</scope>
    <source>
        <strain evidence="17">ATCC 14870 / DSM 20603 / BCRC 15368 / CIP 55.134 / JCM 11481 / NBRC 15587 / NCTC 10816 / Prevot 55134</strain>
    </source>
</reference>
<dbReference type="RefSeq" id="WP_015771635.1">
    <property type="nucleotide sequence ID" value="NC_013174.1"/>
</dbReference>
<proteinExistence type="inferred from homology"/>
<evidence type="ECO:0000313" key="17">
    <source>
        <dbReference type="Proteomes" id="UP000000628"/>
    </source>
</evidence>
<dbReference type="InterPro" id="IPR018163">
    <property type="entry name" value="Thr/Ala-tRNA-synth_IIc_edit"/>
</dbReference>
<evidence type="ECO:0000256" key="14">
    <source>
        <dbReference type="HAMAP-Rule" id="MF_00036"/>
    </source>
</evidence>
<dbReference type="InterPro" id="IPR003156">
    <property type="entry name" value="DHHA1_dom"/>
</dbReference>
<dbReference type="InterPro" id="IPR018162">
    <property type="entry name" value="Ala-tRNA-ligase_IIc_anticod-bd"/>
</dbReference>
<evidence type="ECO:0000256" key="3">
    <source>
        <dbReference type="ARBA" id="ARBA00022555"/>
    </source>
</evidence>
<dbReference type="InterPro" id="IPR018164">
    <property type="entry name" value="Ala-tRNA-synth_IIc_N"/>
</dbReference>
<evidence type="ECO:0000256" key="4">
    <source>
        <dbReference type="ARBA" id="ARBA00022598"/>
    </source>
</evidence>
<dbReference type="InterPro" id="IPR002318">
    <property type="entry name" value="Ala-tRNA-lgiase_IIc"/>
</dbReference>
<dbReference type="PROSITE" id="PS50860">
    <property type="entry name" value="AA_TRNA_LIGASE_II_ALA"/>
    <property type="match status" value="1"/>
</dbReference>
<protein>
    <recommendedName>
        <fullName evidence="14">Alanine--tRNA ligase</fullName>
        <ecNumber evidence="14">6.1.1.7</ecNumber>
    </recommendedName>
    <alternativeName>
        <fullName evidence="14">Alanyl-tRNA synthetase</fullName>
        <shortName evidence="14">AlaRS</shortName>
    </alternativeName>
</protein>
<dbReference type="EC" id="6.1.1.7" evidence="14"/>
<keyword evidence="5 14" id="KW-0479">Metal-binding</keyword>
<keyword evidence="8 14" id="KW-0067">ATP-binding</keyword>
<dbReference type="CDD" id="cd00673">
    <property type="entry name" value="AlaRS_core"/>
    <property type="match status" value="1"/>
</dbReference>
<evidence type="ECO:0000256" key="6">
    <source>
        <dbReference type="ARBA" id="ARBA00022741"/>
    </source>
</evidence>
<dbReference type="FunFam" id="2.40.30.130:FF:000001">
    <property type="entry name" value="Alanine--tRNA ligase"/>
    <property type="match status" value="1"/>
</dbReference>
<dbReference type="FunFam" id="3.30.930.10:FF:000004">
    <property type="entry name" value="Alanine--tRNA ligase"/>
    <property type="match status" value="1"/>
</dbReference>
<name>C7R4F0_JONDD</name>
<gene>
    <name evidence="14" type="primary">alaS</name>
    <name evidence="16" type="ordered locus">Jden_1351</name>
</gene>
<dbReference type="KEGG" id="jde:Jden_1351"/>
<dbReference type="NCBIfam" id="TIGR00344">
    <property type="entry name" value="alaS"/>
    <property type="match status" value="1"/>
</dbReference>
<dbReference type="GO" id="GO:0006419">
    <property type="term" value="P:alanyl-tRNA aminoacylation"/>
    <property type="evidence" value="ECO:0007669"/>
    <property type="project" value="UniProtKB-UniRule"/>
</dbReference>
<dbReference type="GO" id="GO:0005829">
    <property type="term" value="C:cytosol"/>
    <property type="evidence" value="ECO:0007669"/>
    <property type="project" value="TreeGrafter"/>
</dbReference>
<dbReference type="InterPro" id="IPR023033">
    <property type="entry name" value="Ala_tRNA_ligase_euk/bac"/>
</dbReference>
<accession>C7R4F0</accession>
<evidence type="ECO:0000256" key="2">
    <source>
        <dbReference type="ARBA" id="ARBA00008226"/>
    </source>
</evidence>
<dbReference type="eggNOG" id="COG0013">
    <property type="taxonomic scope" value="Bacteria"/>
</dbReference>
<evidence type="ECO:0000256" key="13">
    <source>
        <dbReference type="ARBA" id="ARBA00048300"/>
    </source>
</evidence>
<evidence type="ECO:0000256" key="12">
    <source>
        <dbReference type="ARBA" id="ARBA00024779"/>
    </source>
</evidence>
<dbReference type="InterPro" id="IPR012947">
    <property type="entry name" value="tRNA_SAD"/>
</dbReference>
<dbReference type="SUPFAM" id="SSF55186">
    <property type="entry name" value="ThrRS/AlaRS common domain"/>
    <property type="match status" value="1"/>
</dbReference>
<dbReference type="SUPFAM" id="SSF50447">
    <property type="entry name" value="Translation proteins"/>
    <property type="match status" value="1"/>
</dbReference>
<dbReference type="Gene3D" id="2.40.30.130">
    <property type="match status" value="1"/>
</dbReference>
<dbReference type="Gene3D" id="6.10.250.550">
    <property type="match status" value="1"/>
</dbReference>
<keyword evidence="11 14" id="KW-0030">Aminoacyl-tRNA synthetase</keyword>
<feature type="binding site" evidence="14">
    <location>
        <position position="576"/>
    </location>
    <ligand>
        <name>Zn(2+)</name>
        <dbReference type="ChEBI" id="CHEBI:29105"/>
    </ligand>
</feature>
<keyword evidence="7 14" id="KW-0862">Zinc</keyword>
<dbReference type="GO" id="GO:0005524">
    <property type="term" value="F:ATP binding"/>
    <property type="evidence" value="ECO:0007669"/>
    <property type="project" value="UniProtKB-UniRule"/>
</dbReference>
<evidence type="ECO:0000256" key="1">
    <source>
        <dbReference type="ARBA" id="ARBA00004496"/>
    </source>
</evidence>
<keyword evidence="14" id="KW-0963">Cytoplasm</keyword>
<dbReference type="Pfam" id="PF02272">
    <property type="entry name" value="DHHA1"/>
    <property type="match status" value="1"/>
</dbReference>
<evidence type="ECO:0000256" key="10">
    <source>
        <dbReference type="ARBA" id="ARBA00022917"/>
    </source>
</evidence>
<comment type="function">
    <text evidence="12 14">Catalyzes the attachment of alanine to tRNA(Ala) in a two-step reaction: alanine is first activated by ATP to form Ala-AMP and then transferred to the acceptor end of tRNA(Ala). Also edits incorrectly charged Ser-tRNA(Ala) and Gly-tRNA(Ala) via its editing domain.</text>
</comment>
<dbReference type="InterPro" id="IPR009000">
    <property type="entry name" value="Transl_B-barrel_sf"/>
</dbReference>
<dbReference type="FunFam" id="3.30.54.20:FF:000001">
    <property type="entry name" value="Alanine--tRNA ligase"/>
    <property type="match status" value="1"/>
</dbReference>
<dbReference type="GO" id="GO:0000049">
    <property type="term" value="F:tRNA binding"/>
    <property type="evidence" value="ECO:0007669"/>
    <property type="project" value="UniProtKB-KW"/>
</dbReference>
<evidence type="ECO:0000256" key="5">
    <source>
        <dbReference type="ARBA" id="ARBA00022723"/>
    </source>
</evidence>
<dbReference type="SMART" id="SM00863">
    <property type="entry name" value="tRNA_SAD"/>
    <property type="match status" value="1"/>
</dbReference>
<keyword evidence="17" id="KW-1185">Reference proteome</keyword>
<dbReference type="SUPFAM" id="SSF101353">
    <property type="entry name" value="Putative anticodon-binding domain of alanyl-tRNA synthetase (AlaRS)"/>
    <property type="match status" value="1"/>
</dbReference>
<keyword evidence="9 14" id="KW-0694">RNA-binding</keyword>
<dbReference type="OrthoDB" id="9803884at2"/>
<feature type="binding site" evidence="14">
    <location>
        <position position="580"/>
    </location>
    <ligand>
        <name>Zn(2+)</name>
        <dbReference type="ChEBI" id="CHEBI:29105"/>
    </ligand>
</feature>
<keyword evidence="3 14" id="KW-0820">tRNA-binding</keyword>
<dbReference type="GO" id="GO:0004813">
    <property type="term" value="F:alanine-tRNA ligase activity"/>
    <property type="evidence" value="ECO:0007669"/>
    <property type="project" value="UniProtKB-UniRule"/>
</dbReference>
<dbReference type="PANTHER" id="PTHR11777:SF9">
    <property type="entry name" value="ALANINE--TRNA LIGASE, CYTOPLASMIC"/>
    <property type="match status" value="1"/>
</dbReference>
<evidence type="ECO:0000256" key="8">
    <source>
        <dbReference type="ARBA" id="ARBA00022840"/>
    </source>
</evidence>
<dbReference type="Proteomes" id="UP000000628">
    <property type="component" value="Chromosome"/>
</dbReference>
<comment type="similarity">
    <text evidence="2 14">Belongs to the class-II aminoacyl-tRNA synthetase family.</text>
</comment>
<dbReference type="GO" id="GO:0008270">
    <property type="term" value="F:zinc ion binding"/>
    <property type="evidence" value="ECO:0007669"/>
    <property type="project" value="UniProtKB-UniRule"/>
</dbReference>
<dbReference type="HOGENOM" id="CLU_004485_1_1_11"/>
<sequence length="895" mass="96123">MRTAEIRHRWLQFFESRDHHVVPSASLISPDPSVLFTIAGMVPFIPYMLGEQKAPWPRATSVQKCIRTGDIDEVGKTTRHGTFFQMNGNFSFGDYFKREAITFAWEFITGSEESGCLGFDPELIWVTVYHDDDEAASLWRDVAGLPEERIQRRGKKDNFWHTGQPGPGGPCSEIYVDRGPQYGAEGGPVVDEDRYLEIWNLVFMQYSLENVTSKESFDIVGPLRQHNIDTGMGLERVALLKQGVNNMYEIDEVYPVIEAAEKLSGRTYGENNDDDVRFRVVADHIRSSLMLIGDGVRPSNEGRGYVLRRLLRRSIRAMRLLGVTEPAIPALITASKEAMKASYPYLEENFATILATASTEEDVFRRTLNQGLTILDAAVSDAKSQGGSSAALTGEQAFTLHDTYGFPIDLTLEVAAEQGVSVDETAFRSLMQEQRDRARADALAKKQGHGDLGVYQSLLASMAAPVEFLGYTDAQAPAKVTALLVDGQPVATVTAPADVEIVLDRTPFYAEKGGQLADHGRVYSEQGATVDIADVQSPVSGLSVHRGALVDGTLSVSDAVVAEIDVVRRRQISQAHTATHMIHKALQETLGADSTQAGSENSPNRIRFDFRQSQAVPTSALAEIEGRVNDQLRENLEVTDIVTSLDDARAMGAMALFGEKYGDRVRVVSIGGDWSRELCAGTHVPTSGELGIVTILGEASIGSGVRRVDALVGAGAYGHHARERALVSQLSGLLNVRSEELPTRVESLVGKLRDAEKELTTLRQAQLLARAGEIASSAATVGAVRVVTYDAGEVATPDALRTLVLDVRGRLGDSQGSVVAVAGVSKGRPVVVIATNASAREAGVKAGALVRTAAGVLGGGGGGKDDLAQGGGQNPTAITEALAAVSRDVASVQGA</sequence>
<dbReference type="InterPro" id="IPR050058">
    <property type="entry name" value="Ala-tRNA_ligase"/>
</dbReference>
<dbReference type="Gene3D" id="3.30.980.10">
    <property type="entry name" value="Threonyl-trna Synthetase, Chain A, domain 2"/>
    <property type="match status" value="1"/>
</dbReference>
<keyword evidence="4 14" id="KW-0436">Ligase</keyword>
<dbReference type="Gene3D" id="3.30.930.10">
    <property type="entry name" value="Bira Bifunctional Protein, Domain 2"/>
    <property type="match status" value="1"/>
</dbReference>
<dbReference type="AlphaFoldDB" id="C7R4F0"/>
<dbReference type="STRING" id="471856.Jden_1351"/>
<dbReference type="EMBL" id="CP001706">
    <property type="protein sequence ID" value="ACV09007.1"/>
    <property type="molecule type" value="Genomic_DNA"/>
</dbReference>
<feature type="domain" description="Alanyl-transfer RNA synthetases family profile" evidence="15">
    <location>
        <begin position="1"/>
        <end position="722"/>
    </location>
</feature>